<dbReference type="InterPro" id="IPR014710">
    <property type="entry name" value="RmlC-like_jellyroll"/>
</dbReference>
<dbReference type="EMBL" id="ML732185">
    <property type="protein sequence ID" value="KAB8076134.1"/>
    <property type="molecule type" value="Genomic_DNA"/>
</dbReference>
<sequence length="161" mass="16934">MVHNPMPSPKVVITNHTPDGTSIIARQAPAVAVAINGTSFSGFHVSNQVPVNAIEPLPPSDVGPAAPRAPPEGLMFGSIDFPPGFSVPLHRTMSVDYGTIVSGEITLLMDSGEEAVLRAGDVYVQRGTSHGWVNKGPATCRMTFVAVSREQMPFGPSGEMI</sequence>
<gene>
    <name evidence="2" type="ORF">BDV29DRAFT_155060</name>
</gene>
<dbReference type="InterPro" id="IPR011051">
    <property type="entry name" value="RmlC_Cupin_sf"/>
</dbReference>
<evidence type="ECO:0000259" key="1">
    <source>
        <dbReference type="Pfam" id="PF07883"/>
    </source>
</evidence>
<dbReference type="SUPFAM" id="SSF51182">
    <property type="entry name" value="RmlC-like cupins"/>
    <property type="match status" value="1"/>
</dbReference>
<dbReference type="Gene3D" id="2.60.120.10">
    <property type="entry name" value="Jelly Rolls"/>
    <property type="match status" value="1"/>
</dbReference>
<keyword evidence="3" id="KW-1185">Reference proteome</keyword>
<accession>A0A5N5X9D9</accession>
<dbReference type="InterPro" id="IPR013096">
    <property type="entry name" value="Cupin_2"/>
</dbReference>
<dbReference type="PANTHER" id="PTHR36156:SF2">
    <property type="entry name" value="CUPIN TYPE-2 DOMAIN-CONTAINING PROTEIN"/>
    <property type="match status" value="1"/>
</dbReference>
<dbReference type="OrthoDB" id="5840532at2759"/>
<organism evidence="2 3">
    <name type="scientific">Aspergillus leporis</name>
    <dbReference type="NCBI Taxonomy" id="41062"/>
    <lineage>
        <taxon>Eukaryota</taxon>
        <taxon>Fungi</taxon>
        <taxon>Dikarya</taxon>
        <taxon>Ascomycota</taxon>
        <taxon>Pezizomycotina</taxon>
        <taxon>Eurotiomycetes</taxon>
        <taxon>Eurotiomycetidae</taxon>
        <taxon>Eurotiales</taxon>
        <taxon>Aspergillaceae</taxon>
        <taxon>Aspergillus</taxon>
        <taxon>Aspergillus subgen. Circumdati</taxon>
    </lineage>
</organism>
<name>A0A5N5X9D9_9EURO</name>
<feature type="domain" description="Cupin type-2" evidence="1">
    <location>
        <begin position="79"/>
        <end position="145"/>
    </location>
</feature>
<dbReference type="PANTHER" id="PTHR36156">
    <property type="entry name" value="SLR2101 PROTEIN"/>
    <property type="match status" value="1"/>
</dbReference>
<reference evidence="2 3" key="1">
    <citation type="submission" date="2019-04" db="EMBL/GenBank/DDBJ databases">
        <title>Friends and foes A comparative genomics study of 23 Aspergillus species from section Flavi.</title>
        <authorList>
            <consortium name="DOE Joint Genome Institute"/>
            <person name="Kjaerbolling I."/>
            <person name="Vesth T."/>
            <person name="Frisvad J.C."/>
            <person name="Nybo J.L."/>
            <person name="Theobald S."/>
            <person name="Kildgaard S."/>
            <person name="Isbrandt T."/>
            <person name="Kuo A."/>
            <person name="Sato A."/>
            <person name="Lyhne E.K."/>
            <person name="Kogle M.E."/>
            <person name="Wiebenga A."/>
            <person name="Kun R.S."/>
            <person name="Lubbers R.J."/>
            <person name="Makela M.R."/>
            <person name="Barry K."/>
            <person name="Chovatia M."/>
            <person name="Clum A."/>
            <person name="Daum C."/>
            <person name="Haridas S."/>
            <person name="He G."/>
            <person name="LaButti K."/>
            <person name="Lipzen A."/>
            <person name="Mondo S."/>
            <person name="Riley R."/>
            <person name="Salamov A."/>
            <person name="Simmons B.A."/>
            <person name="Magnuson J.K."/>
            <person name="Henrissat B."/>
            <person name="Mortensen U.H."/>
            <person name="Larsen T.O."/>
            <person name="Devries R.P."/>
            <person name="Grigoriev I.V."/>
            <person name="Machida M."/>
            <person name="Baker S.E."/>
            <person name="Andersen M.R."/>
        </authorList>
    </citation>
    <scope>NUCLEOTIDE SEQUENCE [LARGE SCALE GENOMIC DNA]</scope>
    <source>
        <strain evidence="2 3">CBS 151.66</strain>
    </source>
</reference>
<dbReference type="InterPro" id="IPR047142">
    <property type="entry name" value="OryJ/VirC-like"/>
</dbReference>
<evidence type="ECO:0000313" key="3">
    <source>
        <dbReference type="Proteomes" id="UP000326565"/>
    </source>
</evidence>
<dbReference type="Proteomes" id="UP000326565">
    <property type="component" value="Unassembled WGS sequence"/>
</dbReference>
<protein>
    <recommendedName>
        <fullName evidence="1">Cupin type-2 domain-containing protein</fullName>
    </recommendedName>
</protein>
<dbReference type="Pfam" id="PF07883">
    <property type="entry name" value="Cupin_2"/>
    <property type="match status" value="1"/>
</dbReference>
<proteinExistence type="predicted"/>
<evidence type="ECO:0000313" key="2">
    <source>
        <dbReference type="EMBL" id="KAB8076134.1"/>
    </source>
</evidence>
<dbReference type="AlphaFoldDB" id="A0A5N5X9D9"/>
<dbReference type="CDD" id="cd02231">
    <property type="entry name" value="cupin_BLL6423-like"/>
    <property type="match status" value="1"/>
</dbReference>